<dbReference type="EMBL" id="MAAO01000006">
    <property type="protein sequence ID" value="OUR96784.1"/>
    <property type="molecule type" value="Genomic_DNA"/>
</dbReference>
<accession>A0A1Y5F7N4</accession>
<protein>
    <recommendedName>
        <fullName evidence="1">Glycosyltransferase 2-like domain-containing protein</fullName>
    </recommendedName>
</protein>
<dbReference type="Proteomes" id="UP000196531">
    <property type="component" value="Unassembled WGS sequence"/>
</dbReference>
<sequence length="274" mass="31840">MKVNIIVPTFNRAEILPRAIESILSQTYKNFDLTIVDDGSTDNTYQVVKKYLELDHVRYVRTDNRGVSAARNMGVSLSSGDYVSFLDSDDLWHADKLELQMNFLKENTHIECVHGEEIWVRNGKRVNKKKVHQKFGGDIFKECLPLCFISPSTVIISRSVFEEINGFDEEFVVCEDYDLWLKISSLYEVGFIETPIMTKFGGHADQLSTKYFAMDYFRVKSLANILEIRELSLTQREQVIENILKKSEILLKGYKKHNNLKNYDEIEQLLISFR</sequence>
<gene>
    <name evidence="2" type="ORF">A9Q84_10610</name>
</gene>
<dbReference type="AlphaFoldDB" id="A0A1Y5F7N4"/>
<dbReference type="InterPro" id="IPR001173">
    <property type="entry name" value="Glyco_trans_2-like"/>
</dbReference>
<dbReference type="GO" id="GO:0016758">
    <property type="term" value="F:hexosyltransferase activity"/>
    <property type="evidence" value="ECO:0007669"/>
    <property type="project" value="UniProtKB-ARBA"/>
</dbReference>
<reference evidence="3" key="1">
    <citation type="journal article" date="2017" name="Proc. Natl. Acad. Sci. U.S.A.">
        <title>Simulation of Deepwater Horizon oil plume reveals substrate specialization within a complex community of hydrocarbon-degraders.</title>
        <authorList>
            <person name="Hu P."/>
            <person name="Dubinsky E.A."/>
            <person name="Probst A.J."/>
            <person name="Wang J."/>
            <person name="Sieber C.M.K."/>
            <person name="Tom L.M."/>
            <person name="Gardinali P."/>
            <person name="Banfield J.F."/>
            <person name="Atlas R.M."/>
            <person name="Andersen G.L."/>
        </authorList>
    </citation>
    <scope>NUCLEOTIDE SEQUENCE [LARGE SCALE GENOMIC DNA]</scope>
</reference>
<proteinExistence type="predicted"/>
<dbReference type="PANTHER" id="PTHR22916:SF3">
    <property type="entry name" value="UDP-GLCNAC:BETAGAL BETA-1,3-N-ACETYLGLUCOSAMINYLTRANSFERASE-LIKE PROTEIN 1"/>
    <property type="match status" value="1"/>
</dbReference>
<evidence type="ECO:0000259" key="1">
    <source>
        <dbReference type="Pfam" id="PF00535"/>
    </source>
</evidence>
<dbReference type="Gene3D" id="3.90.550.10">
    <property type="entry name" value="Spore Coat Polysaccharide Biosynthesis Protein SpsA, Chain A"/>
    <property type="match status" value="1"/>
</dbReference>
<organism evidence="2 3">
    <name type="scientific">Halobacteriovorax marinus</name>
    <dbReference type="NCBI Taxonomy" id="97084"/>
    <lineage>
        <taxon>Bacteria</taxon>
        <taxon>Pseudomonadati</taxon>
        <taxon>Bdellovibrionota</taxon>
        <taxon>Bacteriovoracia</taxon>
        <taxon>Bacteriovoracales</taxon>
        <taxon>Halobacteriovoraceae</taxon>
        <taxon>Halobacteriovorax</taxon>
    </lineage>
</organism>
<evidence type="ECO:0000313" key="2">
    <source>
        <dbReference type="EMBL" id="OUR96784.1"/>
    </source>
</evidence>
<dbReference type="PANTHER" id="PTHR22916">
    <property type="entry name" value="GLYCOSYLTRANSFERASE"/>
    <property type="match status" value="1"/>
</dbReference>
<name>A0A1Y5F7N4_9BACT</name>
<dbReference type="SUPFAM" id="SSF53448">
    <property type="entry name" value="Nucleotide-diphospho-sugar transferases"/>
    <property type="match status" value="1"/>
</dbReference>
<dbReference type="Pfam" id="PF00535">
    <property type="entry name" value="Glycos_transf_2"/>
    <property type="match status" value="1"/>
</dbReference>
<dbReference type="CDD" id="cd00761">
    <property type="entry name" value="Glyco_tranf_GTA_type"/>
    <property type="match status" value="1"/>
</dbReference>
<feature type="domain" description="Glycosyltransferase 2-like" evidence="1">
    <location>
        <begin position="5"/>
        <end position="164"/>
    </location>
</feature>
<evidence type="ECO:0000313" key="3">
    <source>
        <dbReference type="Proteomes" id="UP000196531"/>
    </source>
</evidence>
<comment type="caution">
    <text evidence="2">The sequence shown here is derived from an EMBL/GenBank/DDBJ whole genome shotgun (WGS) entry which is preliminary data.</text>
</comment>
<dbReference type="InterPro" id="IPR029044">
    <property type="entry name" value="Nucleotide-diphossugar_trans"/>
</dbReference>